<accession>A0A316F6Z3</accession>
<dbReference type="EMBL" id="QGGR01000021">
    <property type="protein sequence ID" value="PWK39835.1"/>
    <property type="molecule type" value="Genomic_DNA"/>
</dbReference>
<gene>
    <name evidence="1" type="ORF">BC793_121102</name>
</gene>
<dbReference type="Gene3D" id="3.40.50.12370">
    <property type="match status" value="1"/>
</dbReference>
<dbReference type="OrthoDB" id="3298418at2"/>
<reference evidence="1 2" key="1">
    <citation type="submission" date="2018-05" db="EMBL/GenBank/DDBJ databases">
        <title>Genomic Encyclopedia of Archaeal and Bacterial Type Strains, Phase II (KMG-II): from individual species to whole genera.</title>
        <authorList>
            <person name="Goeker M."/>
        </authorList>
    </citation>
    <scope>NUCLEOTIDE SEQUENCE [LARGE SCALE GENOMIC DNA]</scope>
    <source>
        <strain evidence="1 2">DSM 45184</strain>
    </source>
</reference>
<evidence type="ECO:0000313" key="1">
    <source>
        <dbReference type="EMBL" id="PWK39835.1"/>
    </source>
</evidence>
<protein>
    <recommendedName>
        <fullName evidence="3">Universal stress protein family protein</fullName>
    </recommendedName>
</protein>
<keyword evidence="2" id="KW-1185">Reference proteome</keyword>
<comment type="caution">
    <text evidence="1">The sequence shown here is derived from an EMBL/GenBank/DDBJ whole genome shotgun (WGS) entry which is preliminary data.</text>
</comment>
<dbReference type="SUPFAM" id="SSF52402">
    <property type="entry name" value="Adenine nucleotide alpha hydrolases-like"/>
    <property type="match status" value="1"/>
</dbReference>
<sequence>MDTKLNGIAVDRLAAAVRERLGSDRADRVRRYPEYGVVEVTTPSRPAGTVVVAAISDDAGSGAVVRYANHRARDLGLRLRVTHVWHRRSAAVTDLLLTSVLFDCLEPHEAAAAERAILHDPDTGRALRALSHESGLLVVSSATDVTDSRLLGDTVASLIGRTACPLAIVLPPATASTAS</sequence>
<dbReference type="AlphaFoldDB" id="A0A316F6Z3"/>
<dbReference type="RefSeq" id="WP_109600464.1">
    <property type="nucleotide sequence ID" value="NZ_BONA01000076.1"/>
</dbReference>
<evidence type="ECO:0000313" key="2">
    <source>
        <dbReference type="Proteomes" id="UP000245697"/>
    </source>
</evidence>
<organism evidence="1 2">
    <name type="scientific">Actinoplanes xinjiangensis</name>
    <dbReference type="NCBI Taxonomy" id="512350"/>
    <lineage>
        <taxon>Bacteria</taxon>
        <taxon>Bacillati</taxon>
        <taxon>Actinomycetota</taxon>
        <taxon>Actinomycetes</taxon>
        <taxon>Micromonosporales</taxon>
        <taxon>Micromonosporaceae</taxon>
        <taxon>Actinoplanes</taxon>
    </lineage>
</organism>
<proteinExistence type="predicted"/>
<dbReference type="Proteomes" id="UP000245697">
    <property type="component" value="Unassembled WGS sequence"/>
</dbReference>
<evidence type="ECO:0008006" key="3">
    <source>
        <dbReference type="Google" id="ProtNLM"/>
    </source>
</evidence>
<name>A0A316F6Z3_9ACTN</name>